<keyword evidence="2" id="KW-1185">Reference proteome</keyword>
<dbReference type="KEGG" id="pdh:B9T62_19215"/>
<accession>A0A2Z2KTH5</accession>
<dbReference type="Proteomes" id="UP000249890">
    <property type="component" value="Chromosome"/>
</dbReference>
<sequence length="93" mass="10953">MKSMKNKQEDMNLKLAENTKSWGERYFDGEVDYVDERYVSDEMKEGTEDCVEYLDTQKIDDEVLYLKREANSGEFYRAPFCSEIGFTNTYASI</sequence>
<dbReference type="AlphaFoldDB" id="A0A2Z2KTH5"/>
<proteinExistence type="predicted"/>
<evidence type="ECO:0000313" key="1">
    <source>
        <dbReference type="EMBL" id="ASA22738.1"/>
    </source>
</evidence>
<organism evidence="1 2">
    <name type="scientific">Paenibacillus donghaensis</name>
    <dbReference type="NCBI Taxonomy" id="414771"/>
    <lineage>
        <taxon>Bacteria</taxon>
        <taxon>Bacillati</taxon>
        <taxon>Bacillota</taxon>
        <taxon>Bacilli</taxon>
        <taxon>Bacillales</taxon>
        <taxon>Paenibacillaceae</taxon>
        <taxon>Paenibacillus</taxon>
    </lineage>
</organism>
<evidence type="ECO:0000313" key="2">
    <source>
        <dbReference type="Proteomes" id="UP000249890"/>
    </source>
</evidence>
<gene>
    <name evidence="1" type="ORF">B9T62_19215</name>
</gene>
<protein>
    <submittedName>
        <fullName evidence="1">Uncharacterized protein</fullName>
    </submittedName>
</protein>
<name>A0A2Z2KTH5_9BACL</name>
<dbReference type="EMBL" id="CP021780">
    <property type="protein sequence ID" value="ASA22738.1"/>
    <property type="molecule type" value="Genomic_DNA"/>
</dbReference>
<reference evidence="1 2" key="1">
    <citation type="submission" date="2017-06" db="EMBL/GenBank/DDBJ databases">
        <title>Complete genome sequence of Paenibacillus donghaensis KCTC 13049T isolated from East Sea sediment, South Korea.</title>
        <authorList>
            <person name="Jung B.K."/>
            <person name="Hong S.-J."/>
            <person name="Shin J.-H."/>
        </authorList>
    </citation>
    <scope>NUCLEOTIDE SEQUENCE [LARGE SCALE GENOMIC DNA]</scope>
    <source>
        <strain evidence="1 2">KCTC 13049</strain>
    </source>
</reference>